<protein>
    <submittedName>
        <fullName evidence="3">Uncharacterized protein</fullName>
    </submittedName>
</protein>
<gene>
    <name evidence="2" type="ORF">PF004_g29130</name>
    <name evidence="3" type="ORF">PF008_g29685</name>
    <name evidence="1" type="ORF">PF010_g29280</name>
</gene>
<evidence type="ECO:0000313" key="3">
    <source>
        <dbReference type="EMBL" id="KAE9274079.1"/>
    </source>
</evidence>
<proteinExistence type="predicted"/>
<evidence type="ECO:0000313" key="5">
    <source>
        <dbReference type="Proteomes" id="UP000486351"/>
    </source>
</evidence>
<comment type="caution">
    <text evidence="3">The sequence shown here is derived from an EMBL/GenBank/DDBJ whole genome shotgun (WGS) entry which is preliminary data.</text>
</comment>
<reference evidence="4 5" key="1">
    <citation type="submission" date="2018-09" db="EMBL/GenBank/DDBJ databases">
        <title>Genomic investigation of the strawberry pathogen Phytophthora fragariae indicates pathogenicity is determined by transcriptional variation in three key races.</title>
        <authorList>
            <person name="Adams T.M."/>
            <person name="Armitage A.D."/>
            <person name="Sobczyk M.K."/>
            <person name="Bates H.J."/>
            <person name="Dunwell J.M."/>
            <person name="Nellist C.F."/>
            <person name="Harrison R.J."/>
        </authorList>
    </citation>
    <scope>NUCLEOTIDE SEQUENCE [LARGE SCALE GENOMIC DNA]</scope>
    <source>
        <strain evidence="2 4">BC-23</strain>
        <strain evidence="3 5">NOV-77</strain>
        <strain evidence="1 6">ONT-3</strain>
    </source>
</reference>
<dbReference type="EMBL" id="QXFX01004793">
    <property type="protein sequence ID" value="KAE9062738.1"/>
    <property type="molecule type" value="Genomic_DNA"/>
</dbReference>
<evidence type="ECO:0000313" key="1">
    <source>
        <dbReference type="EMBL" id="KAE9062738.1"/>
    </source>
</evidence>
<feature type="non-terminal residue" evidence="3">
    <location>
        <position position="1"/>
    </location>
</feature>
<dbReference type="Proteomes" id="UP000476176">
    <property type="component" value="Unassembled WGS sequence"/>
</dbReference>
<organism evidence="3 5">
    <name type="scientific">Phytophthora fragariae</name>
    <dbReference type="NCBI Taxonomy" id="53985"/>
    <lineage>
        <taxon>Eukaryota</taxon>
        <taxon>Sar</taxon>
        <taxon>Stramenopiles</taxon>
        <taxon>Oomycota</taxon>
        <taxon>Peronosporomycetes</taxon>
        <taxon>Peronosporales</taxon>
        <taxon>Peronosporaceae</taxon>
        <taxon>Phytophthora</taxon>
    </lineage>
</organism>
<dbReference type="EMBL" id="QXGC01005103">
    <property type="protein sequence ID" value="KAE9166514.1"/>
    <property type="molecule type" value="Genomic_DNA"/>
</dbReference>
<accession>A0A6G0Q7P0</accession>
<dbReference type="AlphaFoldDB" id="A0A6G0Q7P0"/>
<dbReference type="EMBL" id="QXFY01005047">
    <property type="protein sequence ID" value="KAE9274079.1"/>
    <property type="molecule type" value="Genomic_DNA"/>
</dbReference>
<dbReference type="Proteomes" id="UP000486351">
    <property type="component" value="Unassembled WGS sequence"/>
</dbReference>
<evidence type="ECO:0000313" key="6">
    <source>
        <dbReference type="Proteomes" id="UP000488956"/>
    </source>
</evidence>
<sequence>NCIKPAYARTLNLCEKHFVHLRHANYYEL</sequence>
<name>A0A6G0Q7P0_9STRA</name>
<evidence type="ECO:0000313" key="2">
    <source>
        <dbReference type="EMBL" id="KAE9166514.1"/>
    </source>
</evidence>
<dbReference type="Proteomes" id="UP000488956">
    <property type="component" value="Unassembled WGS sequence"/>
</dbReference>
<evidence type="ECO:0000313" key="4">
    <source>
        <dbReference type="Proteomes" id="UP000476176"/>
    </source>
</evidence>